<evidence type="ECO:0000256" key="4">
    <source>
        <dbReference type="ARBA" id="ARBA00022729"/>
    </source>
</evidence>
<evidence type="ECO:0000313" key="6">
    <source>
        <dbReference type="EMBL" id="AXG81580.1"/>
    </source>
</evidence>
<dbReference type="PANTHER" id="PTHR43649">
    <property type="entry name" value="ARABINOSE-BINDING PROTEIN-RELATED"/>
    <property type="match status" value="1"/>
</dbReference>
<keyword evidence="3" id="KW-0813">Transport</keyword>
<name>A0A345HY06_9ACTN</name>
<evidence type="ECO:0000313" key="7">
    <source>
        <dbReference type="Proteomes" id="UP000253868"/>
    </source>
</evidence>
<dbReference type="KEGG" id="spad:DVK44_32065"/>
<dbReference type="Gene3D" id="3.40.190.10">
    <property type="entry name" value="Periplasmic binding protein-like II"/>
    <property type="match status" value="1"/>
</dbReference>
<feature type="signal peptide" evidence="5">
    <location>
        <begin position="1"/>
        <end position="32"/>
    </location>
</feature>
<dbReference type="EMBL" id="CP031194">
    <property type="protein sequence ID" value="AXG81580.1"/>
    <property type="molecule type" value="Genomic_DNA"/>
</dbReference>
<feature type="chain" id="PRO_5038471504" evidence="5">
    <location>
        <begin position="33"/>
        <end position="434"/>
    </location>
</feature>
<sequence length="434" mass="46617">MPRTMKSRVGAAGFVMLTIAGALSGCSSSDTAGGGKGSITVWMKKQLVDEQNTEFVKRAQEYGKAHDVNVKVEIIAYEDFYPKWAGALESGNVPDVSFFGYQEVGQFYAQKALRNVTSLSDRVEKANGTISDTLKKPVTFDGAMYAIPAWAEAQVLIYRKDLLEAAGVRSAPDTWEQFRTDAAKVTDKGKGVYGAGVGYGQKNSDAEFWTRALTWSYGGSLDASPADAAGTGPANVRAAQLIKGVFDDGSAPRDALNWDDAGNNRSYLSGQSAMVFNSGSLLQTLRAEAPQIYEKTGVTPFPAGPEGTVSPGIMNTFGIFAKARNPEGGSDLISYMLQKDWYTKWTDLGAPLAIPVFDELRSSGVWAEEPNKAFADSVTGATFLGSPSQYSPAAGQIYNDRLVNKTFQEILINKVDPAKALAALRESADQSYAK</sequence>
<dbReference type="OrthoDB" id="2507686at2"/>
<dbReference type="Pfam" id="PF01547">
    <property type="entry name" value="SBP_bac_1"/>
    <property type="match status" value="1"/>
</dbReference>
<dbReference type="SUPFAM" id="SSF53850">
    <property type="entry name" value="Periplasmic binding protein-like II"/>
    <property type="match status" value="1"/>
</dbReference>
<dbReference type="PANTHER" id="PTHR43649:SF31">
    <property type="entry name" value="SN-GLYCEROL-3-PHOSPHATE-BINDING PERIPLASMIC PROTEIN UGPB"/>
    <property type="match status" value="1"/>
</dbReference>
<dbReference type="PROSITE" id="PS51257">
    <property type="entry name" value="PROKAR_LIPOPROTEIN"/>
    <property type="match status" value="1"/>
</dbReference>
<keyword evidence="7" id="KW-1185">Reference proteome</keyword>
<dbReference type="RefSeq" id="WP_114664121.1">
    <property type="nucleotide sequence ID" value="NZ_CP031194.1"/>
</dbReference>
<dbReference type="InterPro" id="IPR006059">
    <property type="entry name" value="SBP"/>
</dbReference>
<protein>
    <submittedName>
        <fullName evidence="6">Extracellular solute-binding protein</fullName>
    </submittedName>
</protein>
<organism evidence="6 7">
    <name type="scientific">Streptomyces paludis</name>
    <dbReference type="NCBI Taxonomy" id="2282738"/>
    <lineage>
        <taxon>Bacteria</taxon>
        <taxon>Bacillati</taxon>
        <taxon>Actinomycetota</taxon>
        <taxon>Actinomycetes</taxon>
        <taxon>Kitasatosporales</taxon>
        <taxon>Streptomycetaceae</taxon>
        <taxon>Streptomyces</taxon>
    </lineage>
</organism>
<reference evidence="7" key="1">
    <citation type="submission" date="2018-07" db="EMBL/GenBank/DDBJ databases">
        <authorList>
            <person name="Zhao J."/>
        </authorList>
    </citation>
    <scope>NUCLEOTIDE SEQUENCE [LARGE SCALE GENOMIC DNA]</scope>
    <source>
        <strain evidence="7">GSSD-12</strain>
    </source>
</reference>
<dbReference type="GO" id="GO:0030313">
    <property type="term" value="C:cell envelope"/>
    <property type="evidence" value="ECO:0007669"/>
    <property type="project" value="UniProtKB-SubCell"/>
</dbReference>
<comment type="similarity">
    <text evidence="2">Belongs to the bacterial solute-binding protein 1 family.</text>
</comment>
<gene>
    <name evidence="6" type="ORF">DVK44_32065</name>
</gene>
<dbReference type="Proteomes" id="UP000253868">
    <property type="component" value="Chromosome"/>
</dbReference>
<proteinExistence type="inferred from homology"/>
<evidence type="ECO:0000256" key="2">
    <source>
        <dbReference type="ARBA" id="ARBA00008520"/>
    </source>
</evidence>
<evidence type="ECO:0000256" key="1">
    <source>
        <dbReference type="ARBA" id="ARBA00004196"/>
    </source>
</evidence>
<comment type="subcellular location">
    <subcellularLocation>
        <location evidence="1">Cell envelope</location>
    </subcellularLocation>
</comment>
<keyword evidence="4 5" id="KW-0732">Signal</keyword>
<evidence type="ECO:0000256" key="3">
    <source>
        <dbReference type="ARBA" id="ARBA00022448"/>
    </source>
</evidence>
<dbReference type="AlphaFoldDB" id="A0A345HY06"/>
<evidence type="ECO:0000256" key="5">
    <source>
        <dbReference type="SAM" id="SignalP"/>
    </source>
</evidence>
<dbReference type="InterPro" id="IPR050490">
    <property type="entry name" value="Bact_solute-bd_prot1"/>
</dbReference>
<accession>A0A345HY06</accession>